<evidence type="ECO:0000256" key="3">
    <source>
        <dbReference type="ARBA" id="ARBA00022519"/>
    </source>
</evidence>
<evidence type="ECO:0000313" key="10">
    <source>
        <dbReference type="EMBL" id="CAJ95743.1"/>
    </source>
</evidence>
<dbReference type="InterPro" id="IPR027417">
    <property type="entry name" value="P-loop_NTPase"/>
</dbReference>
<reference evidence="10 12" key="1">
    <citation type="journal article" date="2006" name="Nat. Biotechnol.">
        <title>Genome sequence of the bioplastic-producing 'Knallgas' bacterium Ralstonia eutropha H16.</title>
        <authorList>
            <person name="Pohlmann A."/>
            <person name="Fricke W.F."/>
            <person name="Reinecke F."/>
            <person name="Kusian B."/>
            <person name="Liesegang H."/>
            <person name="Cramm R."/>
            <person name="Eitinger T."/>
            <person name="Ewering C."/>
            <person name="Potter M."/>
            <person name="Schwartz E."/>
            <person name="Strittmatter A."/>
            <person name="Voss I."/>
            <person name="Gottschalk G."/>
            <person name="Steinbuechel A."/>
            <person name="Friedrich B."/>
            <person name="Bowien B."/>
        </authorList>
    </citation>
    <scope>NUCLEOTIDE SEQUENCE [LARGE SCALE GENOMIC DNA]</scope>
    <source>
        <strain evidence="12">ATCC 17699 / DSM 428 / KCTC 22496 / NCIMB 10442 / H16 / Stanier 337</strain>
        <strain evidence="10">H16</strain>
    </source>
</reference>
<dbReference type="PANTHER" id="PTHR43499">
    <property type="entry name" value="ABC TRANSPORTER I FAMILY MEMBER 1"/>
    <property type="match status" value="1"/>
</dbReference>
<keyword evidence="5" id="KW-0201">Cytochrome c-type biogenesis</keyword>
<reference evidence="11 13" key="2">
    <citation type="submission" date="2019-04" db="EMBL/GenBank/DDBJ databases">
        <title>Long-read de novo sequencing of Cupriavidus necator H16.</title>
        <authorList>
            <person name="Little G.T."/>
            <person name="Ehsaan M."/>
            <person name="Arenas-Lopez C."/>
            <person name="Jawed K."/>
            <person name="Winzer K."/>
            <person name="Kovacs K."/>
            <person name="Malys N."/>
            <person name="Minton N.P."/>
        </authorList>
    </citation>
    <scope>NUCLEOTIDE SEQUENCE [LARGE SCALE GENOMIC DNA]</scope>
    <source>
        <strain evidence="11 13">H16</strain>
    </source>
</reference>
<dbReference type="GO" id="GO:0022857">
    <property type="term" value="F:transmembrane transporter activity"/>
    <property type="evidence" value="ECO:0007669"/>
    <property type="project" value="InterPro"/>
</dbReference>
<evidence type="ECO:0000313" key="12">
    <source>
        <dbReference type="Proteomes" id="UP000008210"/>
    </source>
</evidence>
<dbReference type="RefSeq" id="WP_011616909.1">
    <property type="nucleotide sequence ID" value="NC_008314.1"/>
</dbReference>
<dbReference type="SUPFAM" id="SSF52540">
    <property type="entry name" value="P-loop containing nucleoside triphosphate hydrolases"/>
    <property type="match status" value="1"/>
</dbReference>
<name>Q0K2N1_CUPNH</name>
<dbReference type="GO" id="GO:0017004">
    <property type="term" value="P:cytochrome complex assembly"/>
    <property type="evidence" value="ECO:0007669"/>
    <property type="project" value="UniProtKB-KW"/>
</dbReference>
<dbReference type="GO" id="GO:0016887">
    <property type="term" value="F:ATP hydrolysis activity"/>
    <property type="evidence" value="ECO:0007669"/>
    <property type="project" value="InterPro"/>
</dbReference>
<dbReference type="GO" id="GO:0005524">
    <property type="term" value="F:ATP binding"/>
    <property type="evidence" value="ECO:0007669"/>
    <property type="project" value="UniProtKB-KW"/>
</dbReference>
<evidence type="ECO:0000313" key="11">
    <source>
        <dbReference type="EMBL" id="QCC03635.1"/>
    </source>
</evidence>
<dbReference type="HOGENOM" id="CLU_000604_1_2_4"/>
<dbReference type="Proteomes" id="UP000008210">
    <property type="component" value="Chromosome 2"/>
</dbReference>
<keyword evidence="8" id="KW-0472">Membrane</keyword>
<dbReference type="PANTHER" id="PTHR43499:SF1">
    <property type="entry name" value="ABC TRANSPORTER I FAMILY MEMBER 1"/>
    <property type="match status" value="1"/>
</dbReference>
<accession>Q0K2N1</accession>
<keyword evidence="10" id="KW-0378">Hydrolase</keyword>
<dbReference type="SMART" id="SM00382">
    <property type="entry name" value="AAA"/>
    <property type="match status" value="1"/>
</dbReference>
<keyword evidence="3" id="KW-0997">Cell inner membrane</keyword>
<dbReference type="AlphaFoldDB" id="Q0K2N1"/>
<evidence type="ECO:0000256" key="7">
    <source>
        <dbReference type="ARBA" id="ARBA00022967"/>
    </source>
</evidence>
<evidence type="ECO:0000259" key="9">
    <source>
        <dbReference type="PROSITE" id="PS50893"/>
    </source>
</evidence>
<evidence type="ECO:0000256" key="1">
    <source>
        <dbReference type="ARBA" id="ARBA00022448"/>
    </source>
</evidence>
<dbReference type="InterPro" id="IPR003593">
    <property type="entry name" value="AAA+_ATPase"/>
</dbReference>
<keyword evidence="2" id="KW-1003">Cell membrane</keyword>
<dbReference type="OrthoDB" id="9800654at2"/>
<dbReference type="Proteomes" id="UP000296079">
    <property type="component" value="Chromosome 2"/>
</dbReference>
<keyword evidence="7" id="KW-1278">Translocase</keyword>
<keyword evidence="12" id="KW-1185">Reference proteome</keyword>
<dbReference type="PROSITE" id="PS50893">
    <property type="entry name" value="ABC_TRANSPORTER_2"/>
    <property type="match status" value="1"/>
</dbReference>
<evidence type="ECO:0000256" key="5">
    <source>
        <dbReference type="ARBA" id="ARBA00022748"/>
    </source>
</evidence>
<dbReference type="InterPro" id="IPR003439">
    <property type="entry name" value="ABC_transporter-like_ATP-bd"/>
</dbReference>
<evidence type="ECO:0000256" key="8">
    <source>
        <dbReference type="ARBA" id="ARBA00023136"/>
    </source>
</evidence>
<dbReference type="InterPro" id="IPR005895">
    <property type="entry name" value="ABC_transptr_haem_export_CcmA"/>
</dbReference>
<dbReference type="EC" id="3.6.3.-" evidence="10"/>
<protein>
    <submittedName>
        <fullName evidence="10">ABC-type transporter, ATPase component: HemeE family</fullName>
        <ecNumber evidence="10">3.6.3.-</ecNumber>
    </submittedName>
    <submittedName>
        <fullName evidence="11">Cytochrome c biogenesis heme-transporting ATPase CcmA</fullName>
    </submittedName>
</protein>
<keyword evidence="6" id="KW-0067">ATP-binding</keyword>
<dbReference type="Gene3D" id="3.40.50.300">
    <property type="entry name" value="P-loop containing nucleotide triphosphate hydrolases"/>
    <property type="match status" value="1"/>
</dbReference>
<keyword evidence="4" id="KW-0547">Nucleotide-binding</keyword>
<dbReference type="EMBL" id="AM260480">
    <property type="protein sequence ID" value="CAJ95743.1"/>
    <property type="molecule type" value="Genomic_DNA"/>
</dbReference>
<feature type="domain" description="ABC transporter" evidence="9">
    <location>
        <begin position="2"/>
        <end position="218"/>
    </location>
</feature>
<dbReference type="InterPro" id="IPR017871">
    <property type="entry name" value="ABC_transporter-like_CS"/>
</dbReference>
<evidence type="ECO:0000313" key="13">
    <source>
        <dbReference type="Proteomes" id="UP000296079"/>
    </source>
</evidence>
<keyword evidence="1" id="KW-0813">Transport</keyword>
<gene>
    <name evidence="10" type="primary">ccmA2</name>
    <name evidence="11" type="synonym">ccmA</name>
    <name evidence="10" type="ordered locus">H16_B0952</name>
    <name evidence="11" type="ORF">E6A55_23985</name>
</gene>
<organism evidence="10 12">
    <name type="scientific">Cupriavidus necator (strain ATCC 17699 / DSM 428 / KCTC 22496 / NCIMB 10442 / H16 / Stanier 337)</name>
    <name type="common">Ralstonia eutropha</name>
    <dbReference type="NCBI Taxonomy" id="381666"/>
    <lineage>
        <taxon>Bacteria</taxon>
        <taxon>Pseudomonadati</taxon>
        <taxon>Pseudomonadota</taxon>
        <taxon>Betaproteobacteria</taxon>
        <taxon>Burkholderiales</taxon>
        <taxon>Burkholderiaceae</taxon>
        <taxon>Cupriavidus</taxon>
    </lineage>
</organism>
<dbReference type="PROSITE" id="PS00211">
    <property type="entry name" value="ABC_TRANSPORTER_1"/>
    <property type="match status" value="1"/>
</dbReference>
<dbReference type="KEGG" id="reh:H16_B0952"/>
<sequence>MLEAVSLTAARGDRPIFIRLGLRVEPGQAVHVTGANGSGKTTLLRILAGLLRPESGEIRWNGCAVAASRPLPDSAYLGHRNGLKAELSALENLRSACALYGCRTDRAHLQRVLAQVGLAAGADTALGLLSQGQQRRVALARVLSSGAKLWLLDEPTTALDQSSIRAFEGLCEHHLQSGGMLVFANHYPLRLVAARMRELAIPAIADRSQQEAACWIRS</sequence>
<dbReference type="eggNOG" id="COG4133">
    <property type="taxonomic scope" value="Bacteria"/>
</dbReference>
<evidence type="ECO:0000256" key="6">
    <source>
        <dbReference type="ARBA" id="ARBA00022840"/>
    </source>
</evidence>
<dbReference type="EMBL" id="CP039288">
    <property type="protein sequence ID" value="QCC03635.1"/>
    <property type="molecule type" value="Genomic_DNA"/>
</dbReference>
<dbReference type="NCBIfam" id="TIGR01189">
    <property type="entry name" value="ccmA"/>
    <property type="match status" value="1"/>
</dbReference>
<evidence type="ECO:0000256" key="2">
    <source>
        <dbReference type="ARBA" id="ARBA00022475"/>
    </source>
</evidence>
<evidence type="ECO:0000256" key="4">
    <source>
        <dbReference type="ARBA" id="ARBA00022741"/>
    </source>
</evidence>
<dbReference type="NCBIfam" id="NF010061">
    <property type="entry name" value="PRK13538.1"/>
    <property type="match status" value="1"/>
</dbReference>
<dbReference type="STRING" id="381666.H16_B0952"/>
<proteinExistence type="predicted"/>
<dbReference type="Pfam" id="PF00005">
    <property type="entry name" value="ABC_tran"/>
    <property type="match status" value="1"/>
</dbReference>